<reference evidence="2 3" key="1">
    <citation type="submission" date="2020-02" db="EMBL/GenBank/DDBJ databases">
        <authorList>
            <person name="Ferguson B K."/>
        </authorList>
    </citation>
    <scope>NUCLEOTIDE SEQUENCE [LARGE SCALE GENOMIC DNA]</scope>
</reference>
<dbReference type="Proteomes" id="UP000479190">
    <property type="component" value="Unassembled WGS sequence"/>
</dbReference>
<feature type="compositionally biased region" description="Low complexity" evidence="1">
    <location>
        <begin position="672"/>
        <end position="683"/>
    </location>
</feature>
<evidence type="ECO:0000313" key="3">
    <source>
        <dbReference type="Proteomes" id="UP000479190"/>
    </source>
</evidence>
<feature type="compositionally biased region" description="Basic and acidic residues" evidence="1">
    <location>
        <begin position="770"/>
        <end position="792"/>
    </location>
</feature>
<name>A0A6H5IKX2_9HYME</name>
<dbReference type="AlphaFoldDB" id="A0A6H5IKX2"/>
<feature type="compositionally biased region" description="Basic and acidic residues" evidence="1">
    <location>
        <begin position="684"/>
        <end position="693"/>
    </location>
</feature>
<dbReference type="EMBL" id="CADCXV010000887">
    <property type="protein sequence ID" value="CAB0038048.1"/>
    <property type="molecule type" value="Genomic_DNA"/>
</dbReference>
<evidence type="ECO:0000256" key="1">
    <source>
        <dbReference type="SAM" id="MobiDB-lite"/>
    </source>
</evidence>
<feature type="region of interest" description="Disordered" evidence="1">
    <location>
        <begin position="659"/>
        <end position="866"/>
    </location>
</feature>
<organism evidence="2 3">
    <name type="scientific">Trichogramma brassicae</name>
    <dbReference type="NCBI Taxonomy" id="86971"/>
    <lineage>
        <taxon>Eukaryota</taxon>
        <taxon>Metazoa</taxon>
        <taxon>Ecdysozoa</taxon>
        <taxon>Arthropoda</taxon>
        <taxon>Hexapoda</taxon>
        <taxon>Insecta</taxon>
        <taxon>Pterygota</taxon>
        <taxon>Neoptera</taxon>
        <taxon>Endopterygota</taxon>
        <taxon>Hymenoptera</taxon>
        <taxon>Apocrita</taxon>
        <taxon>Proctotrupomorpha</taxon>
        <taxon>Chalcidoidea</taxon>
        <taxon>Trichogrammatidae</taxon>
        <taxon>Trichogramma</taxon>
    </lineage>
</organism>
<feature type="compositionally biased region" description="Low complexity" evidence="1">
    <location>
        <begin position="694"/>
        <end position="706"/>
    </location>
</feature>
<keyword evidence="3" id="KW-1185">Reference proteome</keyword>
<proteinExistence type="predicted"/>
<feature type="compositionally biased region" description="Basic and acidic residues" evidence="1">
    <location>
        <begin position="845"/>
        <end position="866"/>
    </location>
</feature>
<feature type="compositionally biased region" description="Low complexity" evidence="1">
    <location>
        <begin position="716"/>
        <end position="735"/>
    </location>
</feature>
<evidence type="ECO:0000313" key="2">
    <source>
        <dbReference type="EMBL" id="CAB0038048.1"/>
    </source>
</evidence>
<gene>
    <name evidence="2" type="ORF">TBRA_LOCUS9843</name>
</gene>
<feature type="compositionally biased region" description="Basic and acidic residues" evidence="1">
    <location>
        <begin position="740"/>
        <end position="755"/>
    </location>
</feature>
<feature type="compositionally biased region" description="Basic residues" evidence="1">
    <location>
        <begin position="659"/>
        <end position="671"/>
    </location>
</feature>
<sequence length="936" mass="106035">MSENPAILRVMHYRVAHGFKTDVDKGIKKLTGFCIENPRAIVSAQIHFACAINAPKGTHLCFDYDGVAKVLGSQFERQNNYFLKEAGFFHGCNYPRAYPRAVYVHAYANIDTVKSELYKPSDISKKCSAVQSKESRSRTSLLPSKTPGAAIQCILNALGQENAFVLLQGWDSHVKANLRPLVEMLDNVHRKDPLTLPREYFPVAYSCEPLVAAFISGSTRRYDAKFVAELESEADKYSQRYKPTTKFPKDFFKERRSRFIFIGNTGPEMLQFIFYALQKLKSVKNGTTITRWVPEDRQYTGNIIRDTGVQYDTEYRVHELMRSITRWVPEDRQYTGNIIRDTGVQYDAEYRVHELMRRLAAYVHFKVTDDYPQLTEINPCEYFAKERRVCDSIKSSTLMMTKILTSIFLNEQCPVNKFVKDTVQYWPLKLMDSKNTTSWAKVVFKLEDVLKGVELSGKVKKMLNLKQNKDKVDTHCRSAPLLSLAVIGATSLPRLKRRPPLPPPPPLSRAVRAELYKLARRAAAAIRSRALALSTSPGPSGEVRHSYLESPRPKRRVLSRVPGVYTNPSHFRVKVVGVTNWSRDQFAPASRANVSSAARSFSDVEKTMEVLDVLVNFTLLSNIAEQRDLLNFCFSNMPSSKKKRRGKEYDRLLKELHRLGKKVKKHARRRSSSSSSSSSQGSSSDRRRGRDQAGARSRSRSPVNRSRTGKREHSASRSVSRSSDSSSNASRASSHNGRRRAAESDENMALKERGPRGTSISPEKARKRRGESNLRDTPPKKPKKTTDKERSPRGASTSGGIYKAKHGEHNLKKASPKESKENTDDERGLRGASRHRKDNAADTTKNSDENKSTDKERTMEVDPREVHPLAAKLSLAAAKLSAEENLKKRLRISKKSKILRTGVSSRCSHVVDLPLNFFENSKMPLQRHCDEEDARR</sequence>
<protein>
    <submittedName>
        <fullName evidence="2">Uncharacterized protein</fullName>
    </submittedName>
</protein>
<feature type="compositionally biased region" description="Basic and acidic residues" evidence="1">
    <location>
        <begin position="805"/>
        <end position="829"/>
    </location>
</feature>
<accession>A0A6H5IKX2</accession>